<name>A0A0D0AC93_9AGAM</name>
<proteinExistence type="predicted"/>
<sequence>MSSTASSLPLSNEDPEPSTSLAHWFENYVPTALNSGVTSLGFTSLPEKSSTMNADGRCEDVLLALGMVDLSVPVTTVVTYCNASDIDSKRTRKFSFALSVIDGVEAKLLLKLLEERGTA</sequence>
<evidence type="ECO:0000313" key="2">
    <source>
        <dbReference type="Proteomes" id="UP000054485"/>
    </source>
</evidence>
<organism evidence="1 2">
    <name type="scientific">Suillus luteus UH-Slu-Lm8-n1</name>
    <dbReference type="NCBI Taxonomy" id="930992"/>
    <lineage>
        <taxon>Eukaryota</taxon>
        <taxon>Fungi</taxon>
        <taxon>Dikarya</taxon>
        <taxon>Basidiomycota</taxon>
        <taxon>Agaricomycotina</taxon>
        <taxon>Agaricomycetes</taxon>
        <taxon>Agaricomycetidae</taxon>
        <taxon>Boletales</taxon>
        <taxon>Suillineae</taxon>
        <taxon>Suillaceae</taxon>
        <taxon>Suillus</taxon>
    </lineage>
</organism>
<reference evidence="2" key="2">
    <citation type="submission" date="2015-01" db="EMBL/GenBank/DDBJ databases">
        <title>Evolutionary Origins and Diversification of the Mycorrhizal Mutualists.</title>
        <authorList>
            <consortium name="DOE Joint Genome Institute"/>
            <consortium name="Mycorrhizal Genomics Consortium"/>
            <person name="Kohler A."/>
            <person name="Kuo A."/>
            <person name="Nagy L.G."/>
            <person name="Floudas D."/>
            <person name="Copeland A."/>
            <person name="Barry K.W."/>
            <person name="Cichocki N."/>
            <person name="Veneault-Fourrey C."/>
            <person name="LaButti K."/>
            <person name="Lindquist E.A."/>
            <person name="Lipzen A."/>
            <person name="Lundell T."/>
            <person name="Morin E."/>
            <person name="Murat C."/>
            <person name="Riley R."/>
            <person name="Ohm R."/>
            <person name="Sun H."/>
            <person name="Tunlid A."/>
            <person name="Henrissat B."/>
            <person name="Grigoriev I.V."/>
            <person name="Hibbett D.S."/>
            <person name="Martin F."/>
        </authorList>
    </citation>
    <scope>NUCLEOTIDE SEQUENCE [LARGE SCALE GENOMIC DNA]</scope>
    <source>
        <strain evidence="2">UH-Slu-Lm8-n1</strain>
    </source>
</reference>
<protein>
    <submittedName>
        <fullName evidence="1">Uncharacterized protein</fullName>
    </submittedName>
</protein>
<keyword evidence="2" id="KW-1185">Reference proteome</keyword>
<dbReference type="HOGENOM" id="CLU_2063019_0_0_1"/>
<reference evidence="1 2" key="1">
    <citation type="submission" date="2014-04" db="EMBL/GenBank/DDBJ databases">
        <authorList>
            <consortium name="DOE Joint Genome Institute"/>
            <person name="Kuo A."/>
            <person name="Ruytinx J."/>
            <person name="Rineau F."/>
            <person name="Colpaert J."/>
            <person name="Kohler A."/>
            <person name="Nagy L.G."/>
            <person name="Floudas D."/>
            <person name="Copeland A."/>
            <person name="Barry K.W."/>
            <person name="Cichocki N."/>
            <person name="Veneault-Fourrey C."/>
            <person name="LaButti K."/>
            <person name="Lindquist E.A."/>
            <person name="Lipzen A."/>
            <person name="Lundell T."/>
            <person name="Morin E."/>
            <person name="Murat C."/>
            <person name="Sun H."/>
            <person name="Tunlid A."/>
            <person name="Henrissat B."/>
            <person name="Grigoriev I.V."/>
            <person name="Hibbett D.S."/>
            <person name="Martin F."/>
            <person name="Nordberg H.P."/>
            <person name="Cantor M.N."/>
            <person name="Hua S.X."/>
        </authorList>
    </citation>
    <scope>NUCLEOTIDE SEQUENCE [LARGE SCALE GENOMIC DNA]</scope>
    <source>
        <strain evidence="1 2">UH-Slu-Lm8-n1</strain>
    </source>
</reference>
<dbReference type="Proteomes" id="UP000054485">
    <property type="component" value="Unassembled WGS sequence"/>
</dbReference>
<accession>A0A0D0AC93</accession>
<dbReference type="EMBL" id="KN835594">
    <property type="protein sequence ID" value="KIK35724.1"/>
    <property type="molecule type" value="Genomic_DNA"/>
</dbReference>
<evidence type="ECO:0000313" key="1">
    <source>
        <dbReference type="EMBL" id="KIK35724.1"/>
    </source>
</evidence>
<dbReference type="AlphaFoldDB" id="A0A0D0AC93"/>
<dbReference type="InParanoid" id="A0A0D0AC93"/>
<gene>
    <name evidence="1" type="ORF">CY34DRAFT_16852</name>
</gene>